<dbReference type="EMBL" id="JDST02000012">
    <property type="protein sequence ID" value="KFB77977.1"/>
    <property type="molecule type" value="Genomic_DNA"/>
</dbReference>
<feature type="transmembrane region" description="Helical" evidence="7">
    <location>
        <begin position="458"/>
        <end position="479"/>
    </location>
</feature>
<organism evidence="8 10">
    <name type="scientific">Candidatus Accumulibacter cognatus</name>
    <dbReference type="NCBI Taxonomy" id="2954383"/>
    <lineage>
        <taxon>Bacteria</taxon>
        <taxon>Pseudomonadati</taxon>
        <taxon>Pseudomonadota</taxon>
        <taxon>Betaproteobacteria</taxon>
        <taxon>Candidatus Accumulibacter</taxon>
    </lineage>
</organism>
<dbReference type="EMBL" id="CP058708">
    <property type="protein sequence ID" value="QLH50337.1"/>
    <property type="molecule type" value="Genomic_DNA"/>
</dbReference>
<dbReference type="GO" id="GO:0005886">
    <property type="term" value="C:plasma membrane"/>
    <property type="evidence" value="ECO:0007669"/>
    <property type="project" value="UniProtKB-SubCell"/>
</dbReference>
<feature type="transmembrane region" description="Helical" evidence="7">
    <location>
        <begin position="130"/>
        <end position="154"/>
    </location>
</feature>
<evidence type="ECO:0000256" key="4">
    <source>
        <dbReference type="ARBA" id="ARBA00022692"/>
    </source>
</evidence>
<evidence type="ECO:0000256" key="1">
    <source>
        <dbReference type="ARBA" id="ARBA00004651"/>
    </source>
</evidence>
<feature type="transmembrane region" description="Helical" evidence="7">
    <location>
        <begin position="21"/>
        <end position="47"/>
    </location>
</feature>
<reference evidence="9 11" key="2">
    <citation type="journal article" date="2019" name="Microbiome">
        <title>Annotated bacterial chromosomes from frame-shift-corrected long-read metagenomic data.</title>
        <authorList>
            <person name="Arumugam K."/>
            <person name="Bagci C."/>
            <person name="Bessarab I."/>
            <person name="Beier S."/>
            <person name="Buchfink B."/>
            <person name="Gorska A."/>
            <person name="Qiu G."/>
            <person name="Huson D.H."/>
            <person name="Williams R.B.H."/>
        </authorList>
    </citation>
    <scope>NUCLEOTIDE SEQUENCE [LARGE SCALE GENOMIC DNA]</scope>
    <source>
        <strain evidence="9">SSA1</strain>
    </source>
</reference>
<accession>A0A080M9J6</accession>
<feature type="transmembrane region" description="Helical" evidence="7">
    <location>
        <begin position="306"/>
        <end position="331"/>
    </location>
</feature>
<gene>
    <name evidence="8" type="primary">wzxC</name>
    <name evidence="8" type="ORF">AW06_000649</name>
    <name evidence="9" type="ORF">HWD57_11490</name>
</gene>
<evidence type="ECO:0000256" key="5">
    <source>
        <dbReference type="ARBA" id="ARBA00022989"/>
    </source>
</evidence>
<dbReference type="CDD" id="cd13127">
    <property type="entry name" value="MATE_tuaB_like"/>
    <property type="match status" value="1"/>
</dbReference>
<protein>
    <submittedName>
        <fullName evidence="8 9">Lipopolysaccharide biosynthesis protein</fullName>
    </submittedName>
</protein>
<dbReference type="PANTHER" id="PTHR30250">
    <property type="entry name" value="PST FAMILY PREDICTED COLANIC ACID TRANSPORTER"/>
    <property type="match status" value="1"/>
</dbReference>
<feature type="transmembrane region" description="Helical" evidence="7">
    <location>
        <begin position="397"/>
        <end position="418"/>
    </location>
</feature>
<dbReference type="KEGG" id="acog:HWD57_11490"/>
<evidence type="ECO:0000313" key="11">
    <source>
        <dbReference type="Proteomes" id="UP000509684"/>
    </source>
</evidence>
<dbReference type="PANTHER" id="PTHR30250:SF10">
    <property type="entry name" value="LIPOPOLYSACCHARIDE BIOSYNTHESIS PROTEIN WZXC"/>
    <property type="match status" value="1"/>
</dbReference>
<dbReference type="InterPro" id="IPR050833">
    <property type="entry name" value="Poly_Biosynth_Transport"/>
</dbReference>
<keyword evidence="10" id="KW-1185">Reference proteome</keyword>
<dbReference type="STRING" id="1453999.AW06_000649"/>
<keyword evidence="5 7" id="KW-1133">Transmembrane helix</keyword>
<evidence type="ECO:0000313" key="8">
    <source>
        <dbReference type="EMBL" id="KFB77977.1"/>
    </source>
</evidence>
<evidence type="ECO:0000256" key="7">
    <source>
        <dbReference type="SAM" id="Phobius"/>
    </source>
</evidence>
<feature type="transmembrane region" description="Helical" evidence="7">
    <location>
        <begin position="425"/>
        <end position="446"/>
    </location>
</feature>
<reference evidence="8 10" key="1">
    <citation type="submission" date="2014-02" db="EMBL/GenBank/DDBJ databases">
        <title>Expanding our view of genomic diversity in Candidatus Accumulibacter clades.</title>
        <authorList>
            <person name="Skennerton C.T."/>
            <person name="Barr J.J."/>
            <person name="Slater F.R."/>
            <person name="Bond P.L."/>
            <person name="Tyson G.W."/>
        </authorList>
    </citation>
    <scope>NUCLEOTIDE SEQUENCE [LARGE SCALE GENOMIC DNA]</scope>
    <source>
        <strain evidence="10">SK-02</strain>
    </source>
</reference>
<proteinExistence type="inferred from homology"/>
<dbReference type="Pfam" id="PF13440">
    <property type="entry name" value="Polysacc_synt_3"/>
    <property type="match status" value="1"/>
</dbReference>
<evidence type="ECO:0000313" key="9">
    <source>
        <dbReference type="EMBL" id="QLH50337.1"/>
    </source>
</evidence>
<keyword evidence="6 7" id="KW-0472">Membrane</keyword>
<feature type="transmembrane region" description="Helical" evidence="7">
    <location>
        <begin position="95"/>
        <end position="118"/>
    </location>
</feature>
<keyword evidence="4 7" id="KW-0812">Transmembrane</keyword>
<comment type="similarity">
    <text evidence="2">Belongs to the polysaccharide synthase family.</text>
</comment>
<evidence type="ECO:0000256" key="2">
    <source>
        <dbReference type="ARBA" id="ARBA00007430"/>
    </source>
</evidence>
<feature type="transmembrane region" description="Helical" evidence="7">
    <location>
        <begin position="373"/>
        <end position="391"/>
    </location>
</feature>
<reference evidence="9" key="3">
    <citation type="submission" date="2020-06" db="EMBL/GenBank/DDBJ databases">
        <authorList>
            <person name="Arumugam K."/>
            <person name="Besarab I."/>
            <person name="Haryono M."/>
            <person name="Bagci C."/>
            <person name="Beier S."/>
            <person name="Buchfink B."/>
            <person name="Gorska A."/>
            <person name="Qiu G."/>
            <person name="Huson D.H."/>
            <person name="Williams R.B."/>
        </authorList>
    </citation>
    <scope>NUCLEOTIDE SEQUENCE</scope>
    <source>
        <strain evidence="9">SSA1</strain>
    </source>
</reference>
<name>A0A080M9J6_9PROT</name>
<feature type="transmembrane region" description="Helical" evidence="7">
    <location>
        <begin position="337"/>
        <end position="361"/>
    </location>
</feature>
<feature type="transmembrane region" description="Helical" evidence="7">
    <location>
        <begin position="59"/>
        <end position="83"/>
    </location>
</feature>
<keyword evidence="3" id="KW-1003">Cell membrane</keyword>
<sequence>MRRRDTIVRRAFVLDSRQLGGRVVIGAGFKFAGIALRTLITFGSLAVLARLLEPADFGYVAMATVVTEFAALFSTFGMTNVLTQRQVINRLQIDTVFWASFTLGAVLSVFVFAVSFLMGWLFAEPRAGELMRVLCFSFLLGGMTNVPNVLLARLMMFRTEFWIQSLVNVIRALVAIGMAYGGFGAWSLVSGALVSAGMTVVLGFLVVRYVPRFRFSWHYLSTSWKTSGIYLSAGLLYYANMNIDLLMVGRSLGAVSLGYYQNARSLTDEIRARIAAPLQQILFPAFSSIQCEMERLQQVFIRSARVIATLILPVGFGVSAMSADIVPVLYGNQWLEMIPLVSTFGLSAAVRGSTAISSPLLNASNRVGLALKYNVIGSLLFFTGGLVGLQFGVEWVALAALFASVYTLVPLRVAIGILGLSTRDLLSILGAPIVAASVLWGAIAVARPLTLAIGTSPIMMLVCHATIGLLTYLLVLLILSRQHIKDFQDVLKQILHVRRARIGG</sequence>
<feature type="transmembrane region" description="Helical" evidence="7">
    <location>
        <begin position="186"/>
        <end position="207"/>
    </location>
</feature>
<dbReference type="Proteomes" id="UP000509684">
    <property type="component" value="Chromosome"/>
</dbReference>
<dbReference type="Proteomes" id="UP000021315">
    <property type="component" value="Unassembled WGS sequence"/>
</dbReference>
<evidence type="ECO:0000313" key="10">
    <source>
        <dbReference type="Proteomes" id="UP000021315"/>
    </source>
</evidence>
<evidence type="ECO:0000256" key="6">
    <source>
        <dbReference type="ARBA" id="ARBA00023136"/>
    </source>
</evidence>
<feature type="transmembrane region" description="Helical" evidence="7">
    <location>
        <begin position="161"/>
        <end position="180"/>
    </location>
</feature>
<accession>A0A7D5SCM4</accession>
<evidence type="ECO:0000256" key="3">
    <source>
        <dbReference type="ARBA" id="ARBA00022475"/>
    </source>
</evidence>
<comment type="subcellular location">
    <subcellularLocation>
        <location evidence="1">Cell membrane</location>
        <topology evidence="1">Multi-pass membrane protein</topology>
    </subcellularLocation>
</comment>
<dbReference type="AlphaFoldDB" id="A0A080M9J6"/>